<dbReference type="InterPro" id="IPR052756">
    <property type="entry name" value="Alkyne_AA_exporter"/>
</dbReference>
<evidence type="ECO:0000313" key="5">
    <source>
        <dbReference type="EMBL" id="MBA2876216.1"/>
    </source>
</evidence>
<proteinExistence type="inferred from homology"/>
<evidence type="ECO:0000259" key="4">
    <source>
        <dbReference type="Pfam" id="PF00892"/>
    </source>
</evidence>
<feature type="transmembrane region" description="Helical" evidence="3">
    <location>
        <begin position="153"/>
        <end position="173"/>
    </location>
</feature>
<evidence type="ECO:0000256" key="3">
    <source>
        <dbReference type="SAM" id="Phobius"/>
    </source>
</evidence>
<dbReference type="InterPro" id="IPR037185">
    <property type="entry name" value="EmrE-like"/>
</dbReference>
<keyword evidence="3" id="KW-0472">Membrane</keyword>
<dbReference type="SUPFAM" id="SSF103481">
    <property type="entry name" value="Multidrug resistance efflux transporter EmrE"/>
    <property type="match status" value="2"/>
</dbReference>
<dbReference type="Proteomes" id="UP000523087">
    <property type="component" value="Unassembled WGS sequence"/>
</dbReference>
<keyword evidence="3" id="KW-0812">Transmembrane</keyword>
<keyword evidence="6" id="KW-1185">Reference proteome</keyword>
<feature type="transmembrane region" description="Helical" evidence="3">
    <location>
        <begin position="70"/>
        <end position="89"/>
    </location>
</feature>
<feature type="domain" description="EamA" evidence="4">
    <location>
        <begin position="17"/>
        <end position="140"/>
    </location>
</feature>
<sequence length="291" mass="31417">MKKPLDLSVIGAHGLIIFLWGSAFAGIRVGLEAYTPAHLSLLRLLVGSAALIVFAFIIRMRLPDLKDIPSILLLGFLGFAVYHTALNIGEKTVSAGAASLIVSTTPIFTAPLALIFFREGLGICGWIGAIISFSGVTLISLGTGDQLQLNSGALLILLASFSESLYFVFQKFYLKKYRFLEFTTYTIWAGTFFMLVFLPGLGEAMIKAPMEVTLSVVYLGLFPTVLPYFALAYITSRVGSSEATTSLYLTPTVAFVIAWIWLGEIPTILSLIGGVITLLGILLSSGWNVGR</sequence>
<evidence type="ECO:0000256" key="1">
    <source>
        <dbReference type="ARBA" id="ARBA00004127"/>
    </source>
</evidence>
<keyword evidence="3" id="KW-1133">Transmembrane helix</keyword>
<comment type="subcellular location">
    <subcellularLocation>
        <location evidence="1">Endomembrane system</location>
        <topology evidence="1">Multi-pass membrane protein</topology>
    </subcellularLocation>
</comment>
<feature type="transmembrane region" description="Helical" evidence="3">
    <location>
        <begin position="185"/>
        <end position="206"/>
    </location>
</feature>
<dbReference type="AlphaFoldDB" id="A0A7W0BYZ1"/>
<feature type="transmembrane region" description="Helical" evidence="3">
    <location>
        <begin position="41"/>
        <end position="58"/>
    </location>
</feature>
<evidence type="ECO:0000313" key="6">
    <source>
        <dbReference type="Proteomes" id="UP000523087"/>
    </source>
</evidence>
<protein>
    <submittedName>
        <fullName evidence="5">Drug/metabolite transporter (DMT)-like permease</fullName>
    </submittedName>
</protein>
<feature type="transmembrane region" description="Helical" evidence="3">
    <location>
        <begin position="246"/>
        <end position="262"/>
    </location>
</feature>
<evidence type="ECO:0000256" key="2">
    <source>
        <dbReference type="ARBA" id="ARBA00007362"/>
    </source>
</evidence>
<comment type="similarity">
    <text evidence="2">Belongs to the EamA transporter family.</text>
</comment>
<dbReference type="Pfam" id="PF00892">
    <property type="entry name" value="EamA"/>
    <property type="match status" value="2"/>
</dbReference>
<feature type="domain" description="EamA" evidence="4">
    <location>
        <begin position="151"/>
        <end position="285"/>
    </location>
</feature>
<dbReference type="EMBL" id="JACDUT010000010">
    <property type="protein sequence ID" value="MBA2876216.1"/>
    <property type="molecule type" value="Genomic_DNA"/>
</dbReference>
<comment type="caution">
    <text evidence="5">The sequence shown here is derived from an EMBL/GenBank/DDBJ whole genome shotgun (WGS) entry which is preliminary data.</text>
</comment>
<feature type="transmembrane region" description="Helical" evidence="3">
    <location>
        <begin position="212"/>
        <end position="234"/>
    </location>
</feature>
<dbReference type="InterPro" id="IPR000620">
    <property type="entry name" value="EamA_dom"/>
</dbReference>
<gene>
    <name evidence="5" type="ORF">HNR31_003011</name>
</gene>
<organism evidence="5 6">
    <name type="scientific">Thermaerobacillus caldiproteolyticus</name>
    <dbReference type="NCBI Taxonomy" id="247480"/>
    <lineage>
        <taxon>Bacteria</taxon>
        <taxon>Bacillati</taxon>
        <taxon>Bacillota</taxon>
        <taxon>Bacilli</taxon>
        <taxon>Bacillales</taxon>
        <taxon>Anoxybacillaceae</taxon>
        <taxon>Thermaerobacillus</taxon>
    </lineage>
</organism>
<accession>A0A7W0BYZ1</accession>
<dbReference type="GO" id="GO:0016020">
    <property type="term" value="C:membrane"/>
    <property type="evidence" value="ECO:0007669"/>
    <property type="project" value="InterPro"/>
</dbReference>
<dbReference type="PANTHER" id="PTHR12715:SF4">
    <property type="entry name" value="EAMA DOMAIN-CONTAINING PROTEIN"/>
    <property type="match status" value="1"/>
</dbReference>
<feature type="transmembrane region" description="Helical" evidence="3">
    <location>
        <begin position="95"/>
        <end position="116"/>
    </location>
</feature>
<dbReference type="RefSeq" id="WP_181556946.1">
    <property type="nucleotide sequence ID" value="NZ_JACDUT010000010.1"/>
</dbReference>
<feature type="transmembrane region" description="Helical" evidence="3">
    <location>
        <begin position="123"/>
        <end position="141"/>
    </location>
</feature>
<reference evidence="5 6" key="1">
    <citation type="submission" date="2020-07" db="EMBL/GenBank/DDBJ databases">
        <title>Genomic Encyclopedia of Type Strains, Phase IV (KMG-IV): sequencing the most valuable type-strain genomes for metagenomic binning, comparative biology and taxonomic classification.</title>
        <authorList>
            <person name="Goeker M."/>
        </authorList>
    </citation>
    <scope>NUCLEOTIDE SEQUENCE [LARGE SCALE GENOMIC DNA]</scope>
    <source>
        <strain evidence="5 6">DSM 15730</strain>
    </source>
</reference>
<dbReference type="PANTHER" id="PTHR12715">
    <property type="entry name" value="TRANSPORTER, DRUG/METABOLITE EXPORTER FAMILY"/>
    <property type="match status" value="1"/>
</dbReference>
<name>A0A7W0BYZ1_9BACL</name>
<feature type="transmembrane region" description="Helical" evidence="3">
    <location>
        <begin position="268"/>
        <end position="289"/>
    </location>
</feature>